<dbReference type="Gene3D" id="1.25.40.10">
    <property type="entry name" value="Tetratricopeptide repeat domain"/>
    <property type="match status" value="2"/>
</dbReference>
<dbReference type="AlphaFoldDB" id="A0A174EUD4"/>
<dbReference type="InterPro" id="IPR011990">
    <property type="entry name" value="TPR-like_helical_dom_sf"/>
</dbReference>
<sequence>MKTRCCCSKRYLLVFSILLVSVGSIFMSVSLSSCSSPSVKNPLLLCADSLMETYPDSALSILESITYPQKMPRADRALYALLLTQARHKNYIALEDDSLIKTAVDYYGDKKKSLRAAKAHYYWGATYREMGYTSFAVEEYLTAIRLMPVRDEFLAMIYDNLAECYAKDGLNNVAMEAYRAAYQILKGERAQVYPLRGIAGVFFSQSEKDSALCYYQQALDCALTMQNSSMIGAIYHDFAMVYNEEKDYIRADQYISKAILAMGQDEATNAYLLKAEIMLNLNKLDSASYFFNKNMDYLDINGRAVCYDGMYQVAKRKGQWEAAMKNMDAYKVLYDSIQVMADNEELNRLMDKHQLEEHKRLLSERTKTLVFSLVTVFFSLMVICIFWFMWNDRRRKKYYIDLQHELTQKRVDTMLLREEEVSESNKEHINKKRSDLTEQQIQLCISVLKTTNCYDQLEALEGATPKQLLAMRSLRKEIRSDISNAFVDVMMNLKERCPALTGDDIFFCVLSLLCCSKTVVMELMDATSDALKTRKNRIKNKMDAQIFERVFGVDNQ</sequence>
<dbReference type="SUPFAM" id="SSF48452">
    <property type="entry name" value="TPR-like"/>
    <property type="match status" value="1"/>
</dbReference>
<dbReference type="PROSITE" id="PS51257">
    <property type="entry name" value="PROKAR_LIPOPROTEIN"/>
    <property type="match status" value="1"/>
</dbReference>
<keyword evidence="2" id="KW-0812">Transmembrane</keyword>
<feature type="transmembrane region" description="Helical" evidence="2">
    <location>
        <begin position="369"/>
        <end position="390"/>
    </location>
</feature>
<dbReference type="Proteomes" id="UP000284495">
    <property type="component" value="Unassembled WGS sequence"/>
</dbReference>
<proteinExistence type="predicted"/>
<keyword evidence="2" id="KW-1133">Transmembrane helix</keyword>
<feature type="transmembrane region" description="Helical" evidence="2">
    <location>
        <begin position="12"/>
        <end position="31"/>
    </location>
</feature>
<evidence type="ECO:0000313" key="8">
    <source>
        <dbReference type="Proteomes" id="UP000474077"/>
    </source>
</evidence>
<feature type="repeat" description="TPR" evidence="1">
    <location>
        <begin position="117"/>
        <end position="150"/>
    </location>
</feature>
<evidence type="ECO:0000256" key="1">
    <source>
        <dbReference type="PROSITE-ProRule" id="PRU00339"/>
    </source>
</evidence>
<comment type="caution">
    <text evidence="4">The sequence shown here is derived from an EMBL/GenBank/DDBJ whole genome shotgun (WGS) entry which is preliminary data.</text>
</comment>
<dbReference type="PROSITE" id="PS50005">
    <property type="entry name" value="TPR"/>
    <property type="match status" value="1"/>
</dbReference>
<dbReference type="EMBL" id="WDER01000091">
    <property type="protein sequence ID" value="KAB6078598.1"/>
    <property type="molecule type" value="Genomic_DNA"/>
</dbReference>
<evidence type="ECO:0000313" key="7">
    <source>
        <dbReference type="Proteomes" id="UP000284495"/>
    </source>
</evidence>
<accession>A0A174EUD4</accession>
<evidence type="ECO:0000313" key="3">
    <source>
        <dbReference type="EMBL" id="KAB6078598.1"/>
    </source>
</evidence>
<dbReference type="EMBL" id="QRYV01000009">
    <property type="protein sequence ID" value="RGV17602.1"/>
    <property type="molecule type" value="Genomic_DNA"/>
</dbReference>
<dbReference type="InterPro" id="IPR019734">
    <property type="entry name" value="TPR_rpt"/>
</dbReference>
<dbReference type="Proteomes" id="UP000283369">
    <property type="component" value="Unassembled WGS sequence"/>
</dbReference>
<organism evidence="4 6">
    <name type="scientific">Bacteroides xylanisolvens</name>
    <dbReference type="NCBI Taxonomy" id="371601"/>
    <lineage>
        <taxon>Bacteria</taxon>
        <taxon>Pseudomonadati</taxon>
        <taxon>Bacteroidota</taxon>
        <taxon>Bacteroidia</taxon>
        <taxon>Bacteroidales</taxon>
        <taxon>Bacteroidaceae</taxon>
        <taxon>Bacteroides</taxon>
    </lineage>
</organism>
<protein>
    <submittedName>
        <fullName evidence="4">Uncharacterized protein</fullName>
    </submittedName>
</protein>
<gene>
    <name evidence="5" type="ORF">DW027_27140</name>
    <name evidence="4" type="ORF">DWW25_05220</name>
    <name evidence="3" type="ORF">GA560_22330</name>
</gene>
<evidence type="ECO:0000313" key="5">
    <source>
        <dbReference type="EMBL" id="RHL30578.1"/>
    </source>
</evidence>
<dbReference type="Proteomes" id="UP000474077">
    <property type="component" value="Unassembled WGS sequence"/>
</dbReference>
<dbReference type="EMBL" id="QROO01000068">
    <property type="protein sequence ID" value="RHL30578.1"/>
    <property type="molecule type" value="Genomic_DNA"/>
</dbReference>
<keyword evidence="2" id="KW-0472">Membrane</keyword>
<keyword evidence="1" id="KW-0802">TPR repeat</keyword>
<reference evidence="6 7" key="1">
    <citation type="submission" date="2018-08" db="EMBL/GenBank/DDBJ databases">
        <title>A genome reference for cultivated species of the human gut microbiota.</title>
        <authorList>
            <person name="Zou Y."/>
            <person name="Xue W."/>
            <person name="Luo G."/>
        </authorList>
    </citation>
    <scope>NUCLEOTIDE SEQUENCE [LARGE SCALE GENOMIC DNA]</scope>
    <source>
        <strain evidence="4 6">AF14-7</strain>
        <strain evidence="5 7">AF38-2</strain>
    </source>
</reference>
<evidence type="ECO:0000256" key="2">
    <source>
        <dbReference type="SAM" id="Phobius"/>
    </source>
</evidence>
<reference evidence="3 8" key="2">
    <citation type="journal article" date="2019" name="Nat. Med.">
        <title>A library of human gut bacterial isolates paired with longitudinal multiomics data enables mechanistic microbiome research.</title>
        <authorList>
            <person name="Poyet M."/>
            <person name="Groussin M."/>
            <person name="Gibbons S.M."/>
            <person name="Avila-Pacheco J."/>
            <person name="Jiang X."/>
            <person name="Kearney S.M."/>
            <person name="Perrotta A.R."/>
            <person name="Berdy B."/>
            <person name="Zhao S."/>
            <person name="Lieberman T.D."/>
            <person name="Swanson P.K."/>
            <person name="Smith M."/>
            <person name="Roesemann S."/>
            <person name="Alexander J.E."/>
            <person name="Rich S.A."/>
            <person name="Livny J."/>
            <person name="Vlamakis H."/>
            <person name="Clish C."/>
            <person name="Bullock K."/>
            <person name="Deik A."/>
            <person name="Scott J."/>
            <person name="Pierce K.A."/>
            <person name="Xavier R.J."/>
            <person name="Alm E.J."/>
        </authorList>
    </citation>
    <scope>NUCLEOTIDE SEQUENCE [LARGE SCALE GENOMIC DNA]</scope>
    <source>
        <strain evidence="3 8">BIOML-A73</strain>
    </source>
</reference>
<evidence type="ECO:0000313" key="4">
    <source>
        <dbReference type="EMBL" id="RGV17602.1"/>
    </source>
</evidence>
<name>A0A174EUD4_9BACE</name>
<evidence type="ECO:0000313" key="6">
    <source>
        <dbReference type="Proteomes" id="UP000283369"/>
    </source>
</evidence>
<dbReference type="RefSeq" id="WP_049701499.1">
    <property type="nucleotide sequence ID" value="NZ_JAASHA010000052.1"/>
</dbReference>